<organism evidence="2 3">
    <name type="scientific">Bradyrhizobium diversitatis</name>
    <dbReference type="NCBI Taxonomy" id="2755406"/>
    <lineage>
        <taxon>Bacteria</taxon>
        <taxon>Pseudomonadati</taxon>
        <taxon>Pseudomonadota</taxon>
        <taxon>Alphaproteobacteria</taxon>
        <taxon>Hyphomicrobiales</taxon>
        <taxon>Nitrobacteraceae</taxon>
        <taxon>Bradyrhizobium</taxon>
    </lineage>
</organism>
<proteinExistence type="predicted"/>
<gene>
    <name evidence="2" type="ORF">H1B27_02990</name>
</gene>
<reference evidence="2 3" key="1">
    <citation type="submission" date="2020-07" db="EMBL/GenBank/DDBJ databases">
        <title>Bradyrhizobium diversity isolated from nodules of indigenous legumes of Western Australia.</title>
        <authorList>
            <person name="Klepa M.S."/>
        </authorList>
    </citation>
    <scope>NUCLEOTIDE SEQUENCE [LARGE SCALE GENOMIC DNA]</scope>
    <source>
        <strain evidence="2 3">CNPSo 4019</strain>
    </source>
</reference>
<keyword evidence="1" id="KW-0472">Membrane</keyword>
<keyword evidence="3" id="KW-1185">Reference proteome</keyword>
<name>A0ABS0NW76_9BRAD</name>
<comment type="caution">
    <text evidence="2">The sequence shown here is derived from an EMBL/GenBank/DDBJ whole genome shotgun (WGS) entry which is preliminary data.</text>
</comment>
<evidence type="ECO:0000313" key="2">
    <source>
        <dbReference type="EMBL" id="MBH5385244.1"/>
    </source>
</evidence>
<evidence type="ECO:0000313" key="3">
    <source>
        <dbReference type="Proteomes" id="UP001194539"/>
    </source>
</evidence>
<dbReference type="RefSeq" id="WP_197964933.1">
    <property type="nucleotide sequence ID" value="NZ_JACEGD010000002.1"/>
</dbReference>
<evidence type="ECO:0000256" key="1">
    <source>
        <dbReference type="SAM" id="Phobius"/>
    </source>
</evidence>
<feature type="transmembrane region" description="Helical" evidence="1">
    <location>
        <begin position="21"/>
        <end position="45"/>
    </location>
</feature>
<protein>
    <submittedName>
        <fullName evidence="2">Uncharacterized protein</fullName>
    </submittedName>
</protein>
<feature type="transmembrane region" description="Helical" evidence="1">
    <location>
        <begin position="65"/>
        <end position="90"/>
    </location>
</feature>
<feature type="transmembrane region" description="Helical" evidence="1">
    <location>
        <begin position="122"/>
        <end position="144"/>
    </location>
</feature>
<dbReference type="Proteomes" id="UP001194539">
    <property type="component" value="Unassembled WGS sequence"/>
</dbReference>
<keyword evidence="1" id="KW-0812">Transmembrane</keyword>
<keyword evidence="1" id="KW-1133">Transmembrane helix</keyword>
<accession>A0ABS0NW76</accession>
<sequence>MNSDHGLDRAEGPKLPNIQRAIYFFGVVFAGTVLIGILATAAFSASGCLLTRVIRCFSISRDAPYVALIGFKMWSLPGLIAGVLVAAIILFRGHVTWWNVLLIAPASYLVLALVFIGQIDQYIWSELLLQSAVLFVLVQLSLFVGRMAHRARA</sequence>
<feature type="transmembrane region" description="Helical" evidence="1">
    <location>
        <begin position="97"/>
        <end position="116"/>
    </location>
</feature>
<dbReference type="EMBL" id="JACEGD010000002">
    <property type="protein sequence ID" value="MBH5385244.1"/>
    <property type="molecule type" value="Genomic_DNA"/>
</dbReference>